<dbReference type="SUPFAM" id="SSF53850">
    <property type="entry name" value="Periplasmic binding protein-like II"/>
    <property type="match status" value="1"/>
</dbReference>
<organism evidence="3 4">
    <name type="scientific">Thiospirochaeta perfilievii</name>
    <dbReference type="NCBI Taxonomy" id="252967"/>
    <lineage>
        <taxon>Bacteria</taxon>
        <taxon>Pseudomonadati</taxon>
        <taxon>Spirochaetota</taxon>
        <taxon>Spirochaetia</taxon>
        <taxon>Spirochaetales</taxon>
        <taxon>Spirochaetaceae</taxon>
        <taxon>Thiospirochaeta</taxon>
    </lineage>
</organism>
<dbReference type="Gene3D" id="3.40.190.10">
    <property type="entry name" value="Periplasmic binding protein-like II"/>
    <property type="match status" value="2"/>
</dbReference>
<dbReference type="OrthoDB" id="353961at2"/>
<evidence type="ECO:0000256" key="1">
    <source>
        <dbReference type="ARBA" id="ARBA00022729"/>
    </source>
</evidence>
<feature type="chain" id="PRO_5023150300" evidence="2">
    <location>
        <begin position="26"/>
        <end position="480"/>
    </location>
</feature>
<feature type="signal peptide" evidence="2">
    <location>
        <begin position="1"/>
        <end position="25"/>
    </location>
</feature>
<proteinExistence type="predicted"/>
<dbReference type="PANTHER" id="PTHR43649:SF33">
    <property type="entry name" value="POLYGALACTURONAN_RHAMNOGALACTURONAN-BINDING PROTEIN YTCQ"/>
    <property type="match status" value="1"/>
</dbReference>
<keyword evidence="1 2" id="KW-0732">Signal</keyword>
<sequence length="480" mass="53801">MEDFMKSKMCVLVFAISLLPAGIFANGNGEANGTDSVTKISAVFDRCLTEENGLKEWGEKYSEISGLKLSITKPAHNQYSQILSTIFASGDYPDVLEIQTNDYLTFANSGHLVPLEDYIAESEQFKDVSKDLIEAYRLKDGHIYGVPSTNADGCVTYIRQDWLDNLGLDMPTNWDEYYKVLKAFTYDDPDGNGVKDTVGITLPFQTGYEFDYYNRMIMQDAYFGYDQKNGKWVDGFQQPEMIKALERFSLLYKEGILDNEFFTNKTSTARSKIFEGQAGVMEYWIGSWATRFDDSAKNINPKASVVSMPAIENAYYINRVVPAFSITSKAADPKMVFDKFMNLMIDKAEGQKLFIYGVEGLHYKTTANGIEMLAEPSNPDKLLTKAYCDPNLAPNGMEALIEVPELIRLSAKNHDSNARQLGLPQGGDVFLKRNSEILTLKQEIFAETIIGAYTPAEAIAIYKTKAKALGIDEIIAELNR</sequence>
<evidence type="ECO:0000313" key="4">
    <source>
        <dbReference type="Proteomes" id="UP000323824"/>
    </source>
</evidence>
<accession>A0A5C1QBS4</accession>
<dbReference type="AlphaFoldDB" id="A0A5C1QBS4"/>
<reference evidence="3 4" key="1">
    <citation type="submission" date="2019-02" db="EMBL/GenBank/DDBJ databases">
        <authorList>
            <person name="Fomenkov A."/>
            <person name="Dubinina G."/>
            <person name="Grabovich M."/>
            <person name="Vincze T."/>
            <person name="Roberts R.J."/>
        </authorList>
    </citation>
    <scope>NUCLEOTIDE SEQUENCE [LARGE SCALE GENOMIC DNA]</scope>
    <source>
        <strain evidence="3 4">P</strain>
    </source>
</reference>
<dbReference type="KEGG" id="sper:EW093_06255"/>
<dbReference type="PANTHER" id="PTHR43649">
    <property type="entry name" value="ARABINOSE-BINDING PROTEIN-RELATED"/>
    <property type="match status" value="1"/>
</dbReference>
<dbReference type="EMBL" id="CP035807">
    <property type="protein sequence ID" value="QEN04319.1"/>
    <property type="molecule type" value="Genomic_DNA"/>
</dbReference>
<name>A0A5C1QBS4_9SPIO</name>
<evidence type="ECO:0000313" key="3">
    <source>
        <dbReference type="EMBL" id="QEN04319.1"/>
    </source>
</evidence>
<dbReference type="Proteomes" id="UP000323824">
    <property type="component" value="Chromosome"/>
</dbReference>
<gene>
    <name evidence="3" type="ORF">EW093_06255</name>
</gene>
<keyword evidence="4" id="KW-1185">Reference proteome</keyword>
<reference evidence="3 4" key="2">
    <citation type="submission" date="2019-09" db="EMBL/GenBank/DDBJ databases">
        <title>Complete Genome Sequence and Methylome Analysis of free living Spirochaetas.</title>
        <authorList>
            <person name="Leshcheva N."/>
            <person name="Mikheeva N."/>
        </authorList>
    </citation>
    <scope>NUCLEOTIDE SEQUENCE [LARGE SCALE GENOMIC DNA]</scope>
    <source>
        <strain evidence="3 4">P</strain>
    </source>
</reference>
<protein>
    <submittedName>
        <fullName evidence="3">Extracellular solute-binding protein</fullName>
    </submittedName>
</protein>
<evidence type="ECO:0000256" key="2">
    <source>
        <dbReference type="SAM" id="SignalP"/>
    </source>
</evidence>
<dbReference type="InterPro" id="IPR050490">
    <property type="entry name" value="Bact_solute-bd_prot1"/>
</dbReference>